<dbReference type="AlphaFoldDB" id="A0A1G2MDX6"/>
<dbReference type="GO" id="GO:0030261">
    <property type="term" value="P:chromosome condensation"/>
    <property type="evidence" value="ECO:0007669"/>
    <property type="project" value="UniProtKB-KW"/>
</dbReference>
<evidence type="ECO:0000256" key="2">
    <source>
        <dbReference type="ARBA" id="ARBA00023125"/>
    </source>
</evidence>
<protein>
    <recommendedName>
        <fullName evidence="6">DNA-binding protein HU</fullName>
    </recommendedName>
</protein>
<dbReference type="InterPro" id="IPR000119">
    <property type="entry name" value="Hist_DNA-bd"/>
</dbReference>
<dbReference type="PRINTS" id="PR01727">
    <property type="entry name" value="DNABINDINGHU"/>
</dbReference>
<evidence type="ECO:0008006" key="6">
    <source>
        <dbReference type="Google" id="ProtNLM"/>
    </source>
</evidence>
<evidence type="ECO:0000256" key="3">
    <source>
        <dbReference type="RuleBase" id="RU003939"/>
    </source>
</evidence>
<name>A0A1G2MDX6_9BACT</name>
<dbReference type="PANTHER" id="PTHR33175">
    <property type="entry name" value="DNA-BINDING PROTEIN HU"/>
    <property type="match status" value="1"/>
</dbReference>
<evidence type="ECO:0000313" key="5">
    <source>
        <dbReference type="Proteomes" id="UP000178121"/>
    </source>
</evidence>
<evidence type="ECO:0000313" key="4">
    <source>
        <dbReference type="EMBL" id="OHA21241.1"/>
    </source>
</evidence>
<proteinExistence type="inferred from homology"/>
<keyword evidence="2" id="KW-0238">DNA-binding</keyword>
<dbReference type="CDD" id="cd13831">
    <property type="entry name" value="HU"/>
    <property type="match status" value="1"/>
</dbReference>
<gene>
    <name evidence="4" type="ORF">A2849_00380</name>
</gene>
<dbReference type="GO" id="GO:0003677">
    <property type="term" value="F:DNA binding"/>
    <property type="evidence" value="ECO:0007669"/>
    <property type="project" value="UniProtKB-KW"/>
</dbReference>
<dbReference type="Gene3D" id="4.10.520.10">
    <property type="entry name" value="IHF-like DNA-binding proteins"/>
    <property type="match status" value="1"/>
</dbReference>
<dbReference type="SMART" id="SM00411">
    <property type="entry name" value="BHL"/>
    <property type="match status" value="1"/>
</dbReference>
<organism evidence="4 5">
    <name type="scientific">Candidatus Taylorbacteria bacterium RIFCSPHIGHO2_01_FULL_51_15</name>
    <dbReference type="NCBI Taxonomy" id="1802304"/>
    <lineage>
        <taxon>Bacteria</taxon>
        <taxon>Candidatus Tayloriibacteriota</taxon>
    </lineage>
</organism>
<dbReference type="InterPro" id="IPR010992">
    <property type="entry name" value="IHF-like_DNA-bd_dom_sf"/>
</dbReference>
<accession>A0A1G2MDX6</accession>
<comment type="similarity">
    <text evidence="3">Belongs to the bacterial histone-like protein family.</text>
</comment>
<dbReference type="SUPFAM" id="SSF47729">
    <property type="entry name" value="IHF-like DNA-binding proteins"/>
    <property type="match status" value="1"/>
</dbReference>
<dbReference type="Proteomes" id="UP000178121">
    <property type="component" value="Unassembled WGS sequence"/>
</dbReference>
<dbReference type="GO" id="GO:0030527">
    <property type="term" value="F:structural constituent of chromatin"/>
    <property type="evidence" value="ECO:0007669"/>
    <property type="project" value="InterPro"/>
</dbReference>
<evidence type="ECO:0000256" key="1">
    <source>
        <dbReference type="ARBA" id="ARBA00023067"/>
    </source>
</evidence>
<dbReference type="Pfam" id="PF00216">
    <property type="entry name" value="Bac_DNA_binding"/>
    <property type="match status" value="1"/>
</dbReference>
<keyword evidence="1" id="KW-0226">DNA condensation</keyword>
<dbReference type="PANTHER" id="PTHR33175:SF3">
    <property type="entry name" value="DNA-BINDING PROTEIN HU-BETA"/>
    <property type="match status" value="1"/>
</dbReference>
<dbReference type="EMBL" id="MHRI01000011">
    <property type="protein sequence ID" value="OHA21241.1"/>
    <property type="molecule type" value="Genomic_DNA"/>
</dbReference>
<reference evidence="4 5" key="1">
    <citation type="journal article" date="2016" name="Nat. Commun.">
        <title>Thousands of microbial genomes shed light on interconnected biogeochemical processes in an aquifer system.</title>
        <authorList>
            <person name="Anantharaman K."/>
            <person name="Brown C.T."/>
            <person name="Hug L.A."/>
            <person name="Sharon I."/>
            <person name="Castelle C.J."/>
            <person name="Probst A.J."/>
            <person name="Thomas B.C."/>
            <person name="Singh A."/>
            <person name="Wilkins M.J."/>
            <person name="Karaoz U."/>
            <person name="Brodie E.L."/>
            <person name="Williams K.H."/>
            <person name="Hubbard S.S."/>
            <person name="Banfield J.F."/>
        </authorList>
    </citation>
    <scope>NUCLEOTIDE SEQUENCE [LARGE SCALE GENOMIC DNA]</scope>
</reference>
<sequence length="90" mass="9574">MNKQGIVEAVHGVLGGTKVQAEQAVEKMLESIVSTLKSGEEVSIAGLGIFSVKQRAARQARNPRTGEMVQVAAMKVPKFRAAKALKDAVK</sequence>
<comment type="caution">
    <text evidence="4">The sequence shown here is derived from an EMBL/GenBank/DDBJ whole genome shotgun (WGS) entry which is preliminary data.</text>
</comment>